<gene>
    <name evidence="2" type="ORF">DRF58_07135</name>
</gene>
<dbReference type="RefSeq" id="WP_116034198.1">
    <property type="nucleotide sequence ID" value="NZ_JBHLVV010000101.1"/>
</dbReference>
<feature type="transmembrane region" description="Helical" evidence="1">
    <location>
        <begin position="12"/>
        <end position="30"/>
    </location>
</feature>
<evidence type="ECO:0000313" key="2">
    <source>
        <dbReference type="EMBL" id="REC71030.1"/>
    </source>
</evidence>
<keyword evidence="1" id="KW-0472">Membrane</keyword>
<dbReference type="OrthoDB" id="677125at2"/>
<organism evidence="2 3">
    <name type="scientific">Epilithonimonas hispanica</name>
    <dbReference type="NCBI Taxonomy" id="358687"/>
    <lineage>
        <taxon>Bacteria</taxon>
        <taxon>Pseudomonadati</taxon>
        <taxon>Bacteroidota</taxon>
        <taxon>Flavobacteriia</taxon>
        <taxon>Flavobacteriales</taxon>
        <taxon>Weeksellaceae</taxon>
        <taxon>Chryseobacterium group</taxon>
        <taxon>Epilithonimonas</taxon>
    </lineage>
</organism>
<sequence>MEKVLNYIRNNKLLLSLGIFFLGWFLYLTYTGNQFCDCAKTEKYRDGATRYRSHGTSVYRYYHK</sequence>
<evidence type="ECO:0000313" key="3">
    <source>
        <dbReference type="Proteomes" id="UP000256326"/>
    </source>
</evidence>
<keyword evidence="1" id="KW-0812">Transmembrane</keyword>
<evidence type="ECO:0000256" key="1">
    <source>
        <dbReference type="SAM" id="Phobius"/>
    </source>
</evidence>
<accession>A0A3D9CZ35</accession>
<dbReference type="AlphaFoldDB" id="A0A3D9CZ35"/>
<dbReference type="EMBL" id="QNUG01000012">
    <property type="protein sequence ID" value="REC71030.1"/>
    <property type="molecule type" value="Genomic_DNA"/>
</dbReference>
<protein>
    <submittedName>
        <fullName evidence="2">Uncharacterized protein</fullName>
    </submittedName>
</protein>
<name>A0A3D9CZ35_9FLAO</name>
<dbReference type="Proteomes" id="UP000256326">
    <property type="component" value="Unassembled WGS sequence"/>
</dbReference>
<reference evidence="2 3" key="1">
    <citation type="journal article" date="2006" name="Int. J. Syst. Evol. Microbiol.">
        <title>Chryseobacterium hispanicum sp. nov., isolated from the drinking water distribution system of Sevilla, Spain.</title>
        <authorList>
            <person name="Gallego V."/>
            <person name="Garcia M.T."/>
            <person name="Ventosa A."/>
        </authorList>
    </citation>
    <scope>NUCLEOTIDE SEQUENCE [LARGE SCALE GENOMIC DNA]</scope>
    <source>
        <strain evidence="2 3">KCTC 22104</strain>
    </source>
</reference>
<comment type="caution">
    <text evidence="2">The sequence shown here is derived from an EMBL/GenBank/DDBJ whole genome shotgun (WGS) entry which is preliminary data.</text>
</comment>
<keyword evidence="3" id="KW-1185">Reference proteome</keyword>
<keyword evidence="1" id="KW-1133">Transmembrane helix</keyword>
<proteinExistence type="predicted"/>